<keyword evidence="13" id="KW-0325">Glycoprotein</keyword>
<dbReference type="SUPFAM" id="SSF56112">
    <property type="entry name" value="Protein kinase-like (PK-like)"/>
    <property type="match status" value="1"/>
</dbReference>
<dbReference type="PANTHER" id="PTHR48056:SF20">
    <property type="entry name" value="PROTEIN KINASE DOMAIN-CONTAINING PROTEIN"/>
    <property type="match status" value="1"/>
</dbReference>
<dbReference type="Pfam" id="PF08263">
    <property type="entry name" value="LRRNT_2"/>
    <property type="match status" value="1"/>
</dbReference>
<reference evidence="17" key="1">
    <citation type="submission" date="2023-05" db="EMBL/GenBank/DDBJ databases">
        <title>Nepenthes gracilis genome sequencing.</title>
        <authorList>
            <person name="Fukushima K."/>
        </authorList>
    </citation>
    <scope>NUCLEOTIDE SEQUENCE</scope>
    <source>
        <strain evidence="17">SING2019-196</strain>
    </source>
</reference>
<evidence type="ECO:0000256" key="2">
    <source>
        <dbReference type="ARBA" id="ARBA00008684"/>
    </source>
</evidence>
<dbReference type="Pfam" id="PF00069">
    <property type="entry name" value="Pkinase"/>
    <property type="match status" value="1"/>
</dbReference>
<keyword evidence="18" id="KW-1185">Reference proteome</keyword>
<evidence type="ECO:0000256" key="10">
    <source>
        <dbReference type="ARBA" id="ARBA00022840"/>
    </source>
</evidence>
<evidence type="ECO:0000256" key="4">
    <source>
        <dbReference type="ARBA" id="ARBA00022679"/>
    </source>
</evidence>
<evidence type="ECO:0000256" key="7">
    <source>
        <dbReference type="ARBA" id="ARBA00022737"/>
    </source>
</evidence>
<feature type="binding site" evidence="14">
    <location>
        <position position="711"/>
    </location>
    <ligand>
        <name>ATP</name>
        <dbReference type="ChEBI" id="CHEBI:30616"/>
    </ligand>
</feature>
<proteinExistence type="inferred from homology"/>
<dbReference type="PROSITE" id="PS50011">
    <property type="entry name" value="PROTEIN_KINASE_DOM"/>
    <property type="match status" value="1"/>
</dbReference>
<dbReference type="Pfam" id="PF00560">
    <property type="entry name" value="LRR_1"/>
    <property type="match status" value="3"/>
</dbReference>
<dbReference type="FunFam" id="1.10.510.10:FF:000365">
    <property type="entry name" value="Leucine-rich repeat receptor-like serine/threonine-protein kinase At1g17230"/>
    <property type="match status" value="1"/>
</dbReference>
<dbReference type="PROSITE" id="PS00108">
    <property type="entry name" value="PROTEIN_KINASE_ST"/>
    <property type="match status" value="1"/>
</dbReference>
<sequence length="978" mass="108742">MTILPLYFFLKMEKTLPLRLHCLLLLLISLFPPGSSFLMVETRALLKFKSQLKDPNGYLNTWKNSSSPCEFIGISCDPITGRVTGILLNNASLAGEISPSLIKLQSLTSLVITSNSISGEIPVELNSLTDLKVLNLSVNKMVGKIPDLSGLRSLEKLELFGNFFTGDFPYWVENLTRLVVLGMGNNDFDEGGIPENLGNLKNLTLLYLPNCNRKGEIPESFFGLKKLVTLDLSRNKISGKISRSISELVELTKIELFANNMTGEIPPELANLTLLQEIDISANQFYGKLPPELGSLKNLTVFQLYENFFTGELPPGFGDLQHLIGFSIYRNNFSGEFPENFGRFSPLISIDIGENDFSGPFPSYLCQSRKLKFLLALENKFSGEFPTSYADCKSLIRFRVNQNCLTGSLPDGIWALPDATIIDFSDNDFSGQVSPEIGLSASLSQLILMNNKFFGELPPEIGKLAQLERLYLTNNLFSGQIPPQIGSLKQLSSLQLPVNSFVGSIPAELSQCTRLADLNLAMNSLSGNIPSALSSLSLLNSLNLSSNKLTGLIPVSLGNLKLSLIDLSYNQLFGIVPLELLEIGSEDAFLGNKGLCLDPNFTTHLKYRIRVCNAEENNKRKVSSKLFLTSLISSSLVIVLVVLLLVNFRNYELYRFSSDMGSKWKLESFHPLQFDVEEIFDLKEEKLIGSGGTGKVYRLDLKKNGGTVAVKQLSRCNRLKVLTAEMEILGKIRHRNILKLYACLVKEGASLLIFEYMANGNLFQALRRETKDKKPELNWHRRYRIALGVAKGIAYLHHDCSPPIIHRDIKSTNILLDEDYEPKIADFGVAKAAVDPSMVSDYSCVAGTHGYIAPEMAYTLKLSEKCDVYSFGVVLFELLTGRSPIDEEYGEGKDIVCWVSSRLCTQKGKANILDSRVASDHVKGDMMKVLKVATRCTTKLPFLRPAMRDVVKMLCDIDPYTPTLEAREQTAEKEKSLL</sequence>
<dbReference type="InterPro" id="IPR003591">
    <property type="entry name" value="Leu-rich_rpt_typical-subtyp"/>
</dbReference>
<protein>
    <recommendedName>
        <fullName evidence="16">Protein kinase domain-containing protein</fullName>
    </recommendedName>
</protein>
<organism evidence="17 18">
    <name type="scientific">Nepenthes gracilis</name>
    <name type="common">Slender pitcher plant</name>
    <dbReference type="NCBI Taxonomy" id="150966"/>
    <lineage>
        <taxon>Eukaryota</taxon>
        <taxon>Viridiplantae</taxon>
        <taxon>Streptophyta</taxon>
        <taxon>Embryophyta</taxon>
        <taxon>Tracheophyta</taxon>
        <taxon>Spermatophyta</taxon>
        <taxon>Magnoliopsida</taxon>
        <taxon>eudicotyledons</taxon>
        <taxon>Gunneridae</taxon>
        <taxon>Pentapetalae</taxon>
        <taxon>Caryophyllales</taxon>
        <taxon>Nepenthaceae</taxon>
        <taxon>Nepenthes</taxon>
    </lineage>
</organism>
<dbReference type="InterPro" id="IPR017441">
    <property type="entry name" value="Protein_kinase_ATP_BS"/>
</dbReference>
<dbReference type="InterPro" id="IPR013210">
    <property type="entry name" value="LRR_N_plant-typ"/>
</dbReference>
<comment type="subcellular location">
    <subcellularLocation>
        <location evidence="1">Membrane</location>
    </subcellularLocation>
</comment>
<evidence type="ECO:0000256" key="14">
    <source>
        <dbReference type="PROSITE-ProRule" id="PRU10141"/>
    </source>
</evidence>
<evidence type="ECO:0000256" key="9">
    <source>
        <dbReference type="ARBA" id="ARBA00022777"/>
    </source>
</evidence>
<evidence type="ECO:0000256" key="15">
    <source>
        <dbReference type="SAM" id="Phobius"/>
    </source>
</evidence>
<dbReference type="SMART" id="SM00369">
    <property type="entry name" value="LRR_TYP"/>
    <property type="match status" value="6"/>
</dbReference>
<dbReference type="Proteomes" id="UP001279734">
    <property type="component" value="Unassembled WGS sequence"/>
</dbReference>
<dbReference type="PROSITE" id="PS00107">
    <property type="entry name" value="PROTEIN_KINASE_ATP"/>
    <property type="match status" value="1"/>
</dbReference>
<dbReference type="Pfam" id="PF13855">
    <property type="entry name" value="LRR_8"/>
    <property type="match status" value="1"/>
</dbReference>
<evidence type="ECO:0000256" key="13">
    <source>
        <dbReference type="ARBA" id="ARBA00023180"/>
    </source>
</evidence>
<evidence type="ECO:0000256" key="3">
    <source>
        <dbReference type="ARBA" id="ARBA00022614"/>
    </source>
</evidence>
<dbReference type="Gene3D" id="1.10.510.10">
    <property type="entry name" value="Transferase(Phosphotransferase) domain 1"/>
    <property type="match status" value="1"/>
</dbReference>
<dbReference type="InterPro" id="IPR050647">
    <property type="entry name" value="Plant_LRR-RLKs"/>
</dbReference>
<evidence type="ECO:0000313" key="17">
    <source>
        <dbReference type="EMBL" id="GMH00352.1"/>
    </source>
</evidence>
<keyword evidence="6" id="KW-0732">Signal</keyword>
<keyword evidence="5 15" id="KW-0812">Transmembrane</keyword>
<evidence type="ECO:0000256" key="12">
    <source>
        <dbReference type="ARBA" id="ARBA00023136"/>
    </source>
</evidence>
<dbReference type="FunFam" id="3.80.10.10:FF:000234">
    <property type="entry name" value="Probable inactive receptor kinase RLK902"/>
    <property type="match status" value="1"/>
</dbReference>
<name>A0AAD3P9P2_NEPGR</name>
<gene>
    <name evidence="17" type="ORF">Nepgr_002191</name>
</gene>
<evidence type="ECO:0000313" key="18">
    <source>
        <dbReference type="Proteomes" id="UP001279734"/>
    </source>
</evidence>
<comment type="caution">
    <text evidence="17">The sequence shown here is derived from an EMBL/GenBank/DDBJ whole genome shotgun (WGS) entry which is preliminary data.</text>
</comment>
<dbReference type="AlphaFoldDB" id="A0AAD3P9P2"/>
<dbReference type="GO" id="GO:0016020">
    <property type="term" value="C:membrane"/>
    <property type="evidence" value="ECO:0007669"/>
    <property type="project" value="UniProtKB-SubCell"/>
</dbReference>
<dbReference type="SMART" id="SM00220">
    <property type="entry name" value="S_TKc"/>
    <property type="match status" value="1"/>
</dbReference>
<evidence type="ECO:0000256" key="5">
    <source>
        <dbReference type="ARBA" id="ARBA00022692"/>
    </source>
</evidence>
<dbReference type="EMBL" id="BSYO01000002">
    <property type="protein sequence ID" value="GMH00352.1"/>
    <property type="molecule type" value="Genomic_DNA"/>
</dbReference>
<evidence type="ECO:0000256" key="8">
    <source>
        <dbReference type="ARBA" id="ARBA00022741"/>
    </source>
</evidence>
<dbReference type="GO" id="GO:0033612">
    <property type="term" value="F:receptor serine/threonine kinase binding"/>
    <property type="evidence" value="ECO:0007669"/>
    <property type="project" value="TreeGrafter"/>
</dbReference>
<evidence type="ECO:0000256" key="11">
    <source>
        <dbReference type="ARBA" id="ARBA00022989"/>
    </source>
</evidence>
<dbReference type="InterPro" id="IPR008271">
    <property type="entry name" value="Ser/Thr_kinase_AS"/>
</dbReference>
<keyword evidence="10 14" id="KW-0067">ATP-binding</keyword>
<feature type="transmembrane region" description="Helical" evidence="15">
    <location>
        <begin position="626"/>
        <end position="648"/>
    </location>
</feature>
<dbReference type="InterPro" id="IPR011009">
    <property type="entry name" value="Kinase-like_dom_sf"/>
</dbReference>
<dbReference type="FunFam" id="3.80.10.10:FF:000215">
    <property type="entry name" value="Receptor-like protein kinase HSL1"/>
    <property type="match status" value="1"/>
</dbReference>
<comment type="similarity">
    <text evidence="2">Belongs to the protein kinase superfamily. Ser/Thr protein kinase family.</text>
</comment>
<keyword evidence="8 14" id="KW-0547">Nucleotide-binding</keyword>
<keyword evidence="9" id="KW-0418">Kinase</keyword>
<accession>A0AAD3P9P2</accession>
<keyword evidence="11 15" id="KW-1133">Transmembrane helix</keyword>
<evidence type="ECO:0000256" key="1">
    <source>
        <dbReference type="ARBA" id="ARBA00004370"/>
    </source>
</evidence>
<dbReference type="FunFam" id="3.80.10.10:FF:000383">
    <property type="entry name" value="Leucine-rich repeat receptor protein kinase EMS1"/>
    <property type="match status" value="1"/>
</dbReference>
<dbReference type="SUPFAM" id="SSF52058">
    <property type="entry name" value="L domain-like"/>
    <property type="match status" value="3"/>
</dbReference>
<dbReference type="InterPro" id="IPR000719">
    <property type="entry name" value="Prot_kinase_dom"/>
</dbReference>
<dbReference type="InterPro" id="IPR032675">
    <property type="entry name" value="LRR_dom_sf"/>
</dbReference>
<dbReference type="PANTHER" id="PTHR48056">
    <property type="entry name" value="LRR RECEPTOR-LIKE SERINE/THREONINE-PROTEIN KINASE-RELATED"/>
    <property type="match status" value="1"/>
</dbReference>
<evidence type="ECO:0000256" key="6">
    <source>
        <dbReference type="ARBA" id="ARBA00022729"/>
    </source>
</evidence>
<dbReference type="InterPro" id="IPR001611">
    <property type="entry name" value="Leu-rich_rpt"/>
</dbReference>
<dbReference type="Gene3D" id="3.80.10.10">
    <property type="entry name" value="Ribonuclease Inhibitor"/>
    <property type="match status" value="4"/>
</dbReference>
<keyword evidence="3" id="KW-0433">Leucine-rich repeat</keyword>
<evidence type="ECO:0000259" key="16">
    <source>
        <dbReference type="PROSITE" id="PS50011"/>
    </source>
</evidence>
<keyword evidence="7" id="KW-0677">Repeat</keyword>
<keyword evidence="12 15" id="KW-0472">Membrane</keyword>
<keyword evidence="4" id="KW-0808">Transferase</keyword>
<dbReference type="GO" id="GO:0004672">
    <property type="term" value="F:protein kinase activity"/>
    <property type="evidence" value="ECO:0007669"/>
    <property type="project" value="InterPro"/>
</dbReference>
<dbReference type="PROSITE" id="PS51450">
    <property type="entry name" value="LRR"/>
    <property type="match status" value="2"/>
</dbReference>
<dbReference type="GO" id="GO:0005524">
    <property type="term" value="F:ATP binding"/>
    <property type="evidence" value="ECO:0007669"/>
    <property type="project" value="UniProtKB-UniRule"/>
</dbReference>
<feature type="domain" description="Protein kinase" evidence="16">
    <location>
        <begin position="682"/>
        <end position="961"/>
    </location>
</feature>
<dbReference type="Gene3D" id="3.30.200.20">
    <property type="entry name" value="Phosphorylase Kinase, domain 1"/>
    <property type="match status" value="1"/>
</dbReference>